<dbReference type="AlphaFoldDB" id="A0AAW2SJN6"/>
<proteinExistence type="predicted"/>
<evidence type="ECO:0000313" key="2">
    <source>
        <dbReference type="EMBL" id="KAL0392457.1"/>
    </source>
</evidence>
<dbReference type="EMBL" id="JACGWJ010000010">
    <property type="protein sequence ID" value="KAL0392457.1"/>
    <property type="molecule type" value="Genomic_DNA"/>
</dbReference>
<reference evidence="2" key="1">
    <citation type="submission" date="2020-06" db="EMBL/GenBank/DDBJ databases">
        <authorList>
            <person name="Li T."/>
            <person name="Hu X."/>
            <person name="Zhang T."/>
            <person name="Song X."/>
            <person name="Zhang H."/>
            <person name="Dai N."/>
            <person name="Sheng W."/>
            <person name="Hou X."/>
            <person name="Wei L."/>
        </authorList>
    </citation>
    <scope>NUCLEOTIDE SEQUENCE</scope>
    <source>
        <strain evidence="2">G02</strain>
        <tissue evidence="2">Leaf</tissue>
    </source>
</reference>
<feature type="region of interest" description="Disordered" evidence="1">
    <location>
        <begin position="11"/>
        <end position="31"/>
    </location>
</feature>
<gene>
    <name evidence="2" type="ORF">Sradi_2468500</name>
</gene>
<name>A0AAW2SJN6_SESRA</name>
<protein>
    <submittedName>
        <fullName evidence="2">Uncharacterized protein</fullName>
    </submittedName>
</protein>
<evidence type="ECO:0000256" key="1">
    <source>
        <dbReference type="SAM" id="MobiDB-lite"/>
    </source>
</evidence>
<organism evidence="2">
    <name type="scientific">Sesamum radiatum</name>
    <name type="common">Black benniseed</name>
    <dbReference type="NCBI Taxonomy" id="300843"/>
    <lineage>
        <taxon>Eukaryota</taxon>
        <taxon>Viridiplantae</taxon>
        <taxon>Streptophyta</taxon>
        <taxon>Embryophyta</taxon>
        <taxon>Tracheophyta</taxon>
        <taxon>Spermatophyta</taxon>
        <taxon>Magnoliopsida</taxon>
        <taxon>eudicotyledons</taxon>
        <taxon>Gunneridae</taxon>
        <taxon>Pentapetalae</taxon>
        <taxon>asterids</taxon>
        <taxon>lamiids</taxon>
        <taxon>Lamiales</taxon>
        <taxon>Pedaliaceae</taxon>
        <taxon>Sesamum</taxon>
    </lineage>
</organism>
<comment type="caution">
    <text evidence="2">The sequence shown here is derived from an EMBL/GenBank/DDBJ whole genome shotgun (WGS) entry which is preliminary data.</text>
</comment>
<feature type="compositionally biased region" description="Gly residues" evidence="1">
    <location>
        <begin position="14"/>
        <end position="31"/>
    </location>
</feature>
<accession>A0AAW2SJN6</accession>
<reference evidence="2" key="2">
    <citation type="journal article" date="2024" name="Plant">
        <title>Genomic evolution and insights into agronomic trait innovations of Sesamum species.</title>
        <authorList>
            <person name="Miao H."/>
            <person name="Wang L."/>
            <person name="Qu L."/>
            <person name="Liu H."/>
            <person name="Sun Y."/>
            <person name="Le M."/>
            <person name="Wang Q."/>
            <person name="Wei S."/>
            <person name="Zheng Y."/>
            <person name="Lin W."/>
            <person name="Duan Y."/>
            <person name="Cao H."/>
            <person name="Xiong S."/>
            <person name="Wang X."/>
            <person name="Wei L."/>
            <person name="Li C."/>
            <person name="Ma Q."/>
            <person name="Ju M."/>
            <person name="Zhao R."/>
            <person name="Li G."/>
            <person name="Mu C."/>
            <person name="Tian Q."/>
            <person name="Mei H."/>
            <person name="Zhang T."/>
            <person name="Gao T."/>
            <person name="Zhang H."/>
        </authorList>
    </citation>
    <scope>NUCLEOTIDE SEQUENCE</scope>
    <source>
        <strain evidence="2">G02</strain>
    </source>
</reference>
<sequence length="84" mass="8738">MRFTLKVNLKGDEGGGGASGRWGGGAGDGVELGGRDGGEAWRWRRGWSAGVGAAGSEYLGFFLITKTILSLARDECITPPPLGR</sequence>